<evidence type="ECO:0000256" key="4">
    <source>
        <dbReference type="ARBA" id="ARBA00022679"/>
    </source>
</evidence>
<reference evidence="8 9" key="1">
    <citation type="submission" date="2024-03" db="EMBL/GenBank/DDBJ databases">
        <title>A Dehalogenimonas Isolated from Estuarine Sediments Dihaloeliminates Chlorinated Alkanes.</title>
        <authorList>
            <person name="Yang Y."/>
            <person name="Wang H."/>
        </authorList>
    </citation>
    <scope>NUCLEOTIDE SEQUENCE [LARGE SCALE GENOMIC DNA]</scope>
    <source>
        <strain evidence="8 9">W</strain>
    </source>
</reference>
<comment type="similarity">
    <text evidence="1">Belongs to the vitamin-B12 dependent methionine synthase family.</text>
</comment>
<dbReference type="Gene3D" id="3.20.20.20">
    <property type="entry name" value="Dihydropteroate synthase-like"/>
    <property type="match status" value="1"/>
</dbReference>
<keyword evidence="5" id="KW-0479">Metal-binding</keyword>
<dbReference type="InterPro" id="IPR011005">
    <property type="entry name" value="Dihydropteroate_synth-like_sf"/>
</dbReference>
<organism evidence="8 9">
    <name type="scientific">Candidatus Dehalogenimonas loeffleri</name>
    <dbReference type="NCBI Taxonomy" id="3127115"/>
    <lineage>
        <taxon>Bacteria</taxon>
        <taxon>Bacillati</taxon>
        <taxon>Chloroflexota</taxon>
        <taxon>Dehalococcoidia</taxon>
        <taxon>Dehalococcoidales</taxon>
        <taxon>Dehalococcoidaceae</taxon>
        <taxon>Dehalogenimonas</taxon>
    </lineage>
</organism>
<gene>
    <name evidence="8" type="ORF">V8247_08645</name>
</gene>
<sequence length="293" mass="31818">MTILIAENINVMSKSLGQALKERQSEPVQSITGIAARAGIDYLDLNIGPAKKTGADLMSWLVSTVQEVTDLPLSLDTTNAAAIEAGLKASKRRALVNSVSMQPERLEQLLPVVSKYGAEMIGLLWGAEGMPRDVNERCLLTVDLVYRANEAGIINEDIWIDPIATPVSGEINQLNACVEFLTMLPEIAPGCKSVVGLSNVSNGSPARLRPILNRTYFIMLARYGLHAAIIDALDEELIAIARGLRPDIVNTVHRTMDGDMADPAIIGKHLADYVKTVRVLTGQTLYSDSWLEI</sequence>
<feature type="domain" description="Pterin-binding" evidence="7">
    <location>
        <begin position="2"/>
        <end position="260"/>
    </location>
</feature>
<dbReference type="PROSITE" id="PS50972">
    <property type="entry name" value="PTERIN_BINDING"/>
    <property type="match status" value="1"/>
</dbReference>
<keyword evidence="6" id="KW-0170">Cobalt</keyword>
<protein>
    <submittedName>
        <fullName evidence="8">Dihydropteroate synthase</fullName>
        <ecNumber evidence="8">2.5.1.15</ecNumber>
    </submittedName>
</protein>
<dbReference type="PANTHER" id="PTHR45833:SF1">
    <property type="entry name" value="METHIONINE SYNTHASE"/>
    <property type="match status" value="1"/>
</dbReference>
<dbReference type="PANTHER" id="PTHR45833">
    <property type="entry name" value="METHIONINE SYNTHASE"/>
    <property type="match status" value="1"/>
</dbReference>
<evidence type="ECO:0000259" key="7">
    <source>
        <dbReference type="PROSITE" id="PS50972"/>
    </source>
</evidence>
<keyword evidence="2" id="KW-0489">Methyltransferase</keyword>
<dbReference type="RefSeq" id="WP_338737446.1">
    <property type="nucleotide sequence ID" value="NZ_CP146612.1"/>
</dbReference>
<accession>A0ABZ2J845</accession>
<dbReference type="InterPro" id="IPR050554">
    <property type="entry name" value="Met_Synthase/Corrinoid"/>
</dbReference>
<dbReference type="InterPro" id="IPR000489">
    <property type="entry name" value="Pterin-binding_dom"/>
</dbReference>
<evidence type="ECO:0000313" key="8">
    <source>
        <dbReference type="EMBL" id="WWX25306.1"/>
    </source>
</evidence>
<evidence type="ECO:0000256" key="2">
    <source>
        <dbReference type="ARBA" id="ARBA00022603"/>
    </source>
</evidence>
<name>A0ABZ2J845_9CHLR</name>
<keyword evidence="9" id="KW-1185">Reference proteome</keyword>
<dbReference type="Proteomes" id="UP001375370">
    <property type="component" value="Chromosome"/>
</dbReference>
<proteinExistence type="inferred from homology"/>
<evidence type="ECO:0000313" key="9">
    <source>
        <dbReference type="Proteomes" id="UP001375370"/>
    </source>
</evidence>
<keyword evidence="3" id="KW-0846">Cobalamin</keyword>
<keyword evidence="4 8" id="KW-0808">Transferase</keyword>
<dbReference type="GO" id="GO:0004156">
    <property type="term" value="F:dihydropteroate synthase activity"/>
    <property type="evidence" value="ECO:0007669"/>
    <property type="project" value="UniProtKB-EC"/>
</dbReference>
<evidence type="ECO:0000256" key="5">
    <source>
        <dbReference type="ARBA" id="ARBA00022723"/>
    </source>
</evidence>
<dbReference type="Pfam" id="PF00809">
    <property type="entry name" value="Pterin_bind"/>
    <property type="match status" value="1"/>
</dbReference>
<evidence type="ECO:0000256" key="1">
    <source>
        <dbReference type="ARBA" id="ARBA00010398"/>
    </source>
</evidence>
<dbReference type="EC" id="2.5.1.15" evidence="8"/>
<dbReference type="EMBL" id="CP146612">
    <property type="protein sequence ID" value="WWX25306.1"/>
    <property type="molecule type" value="Genomic_DNA"/>
</dbReference>
<evidence type="ECO:0000256" key="6">
    <source>
        <dbReference type="ARBA" id="ARBA00023285"/>
    </source>
</evidence>
<dbReference type="SUPFAM" id="SSF51717">
    <property type="entry name" value="Dihydropteroate synthetase-like"/>
    <property type="match status" value="1"/>
</dbReference>
<evidence type="ECO:0000256" key="3">
    <source>
        <dbReference type="ARBA" id="ARBA00022628"/>
    </source>
</evidence>